<dbReference type="NCBIfam" id="NF004469">
    <property type="entry name" value="PRK05800.1"/>
    <property type="match status" value="1"/>
</dbReference>
<dbReference type="EC" id="2.7.1.156" evidence="14"/>
<keyword evidence="11 14" id="KW-0418">Kinase</keyword>
<feature type="binding site" evidence="16">
    <location>
        <begin position="12"/>
        <end position="19"/>
    </location>
    <ligand>
        <name>GTP</name>
        <dbReference type="ChEBI" id="CHEBI:37565"/>
    </ligand>
</feature>
<evidence type="ECO:0000256" key="11">
    <source>
        <dbReference type="ARBA" id="ARBA00022777"/>
    </source>
</evidence>
<sequence>MNSEPRIVMVTGGARSGKSSLAESILCRHAGPRIYVATAQAWDDEMTQRIKLHRDRRDADWTTVEEPLDLPGVLQRTDGQGARLVDCLTLWLANLGEAPGPAIDALCAVLERQQSPVVLVTNELGQGIVPENALARRFRDQHGLMNQAVARIADEVWMAVSGLPLRLKPQKETA</sequence>
<feature type="active site" description="GMP-histidine intermediate" evidence="15">
    <location>
        <position position="53"/>
    </location>
</feature>
<keyword evidence="10 14" id="KW-0547">Nucleotide-binding</keyword>
<comment type="catalytic activity">
    <reaction evidence="1 14">
        <text>adenosylcob(III)inamide + ATP = adenosylcob(III)inamide phosphate + ADP + H(+)</text>
        <dbReference type="Rhea" id="RHEA:15769"/>
        <dbReference type="ChEBI" id="CHEBI:2480"/>
        <dbReference type="ChEBI" id="CHEBI:15378"/>
        <dbReference type="ChEBI" id="CHEBI:30616"/>
        <dbReference type="ChEBI" id="CHEBI:58502"/>
        <dbReference type="ChEBI" id="CHEBI:456216"/>
        <dbReference type="EC" id="2.7.1.156"/>
    </reaction>
</comment>
<evidence type="ECO:0000256" key="8">
    <source>
        <dbReference type="ARBA" id="ARBA00022573"/>
    </source>
</evidence>
<proteinExistence type="inferred from homology"/>
<dbReference type="Pfam" id="PF02283">
    <property type="entry name" value="CobU"/>
    <property type="match status" value="1"/>
</dbReference>
<evidence type="ECO:0000256" key="12">
    <source>
        <dbReference type="ARBA" id="ARBA00022840"/>
    </source>
</evidence>
<dbReference type="InterPro" id="IPR027417">
    <property type="entry name" value="P-loop_NTPase"/>
</dbReference>
<comment type="catalytic activity">
    <reaction evidence="2 14">
        <text>adenosylcob(III)inamide phosphate + GTP + H(+) = adenosylcob(III)inamide-GDP + diphosphate</text>
        <dbReference type="Rhea" id="RHEA:22712"/>
        <dbReference type="ChEBI" id="CHEBI:15378"/>
        <dbReference type="ChEBI" id="CHEBI:33019"/>
        <dbReference type="ChEBI" id="CHEBI:37565"/>
        <dbReference type="ChEBI" id="CHEBI:58502"/>
        <dbReference type="ChEBI" id="CHEBI:60487"/>
        <dbReference type="EC" id="2.7.7.62"/>
    </reaction>
</comment>
<evidence type="ECO:0000256" key="7">
    <source>
        <dbReference type="ARBA" id="ARBA00007490"/>
    </source>
</evidence>
<evidence type="ECO:0000256" key="14">
    <source>
        <dbReference type="PIRNR" id="PIRNR006135"/>
    </source>
</evidence>
<dbReference type="CDD" id="cd00544">
    <property type="entry name" value="CobU"/>
    <property type="match status" value="1"/>
</dbReference>
<evidence type="ECO:0000313" key="18">
    <source>
        <dbReference type="Proteomes" id="UP000478740"/>
    </source>
</evidence>
<feature type="binding site" evidence="16">
    <location>
        <position position="86"/>
    </location>
    <ligand>
        <name>GTP</name>
        <dbReference type="ChEBI" id="CHEBI:37565"/>
    </ligand>
</feature>
<comment type="catalytic activity">
    <reaction evidence="3">
        <text>adenosylcob(III)inamide + GTP = adenosylcob(III)inamide phosphate + GDP + H(+)</text>
        <dbReference type="Rhea" id="RHEA:15765"/>
        <dbReference type="ChEBI" id="CHEBI:2480"/>
        <dbReference type="ChEBI" id="CHEBI:15378"/>
        <dbReference type="ChEBI" id="CHEBI:37565"/>
        <dbReference type="ChEBI" id="CHEBI:58189"/>
        <dbReference type="ChEBI" id="CHEBI:58502"/>
        <dbReference type="EC" id="2.7.1.156"/>
    </reaction>
</comment>
<evidence type="ECO:0000256" key="1">
    <source>
        <dbReference type="ARBA" id="ARBA00000312"/>
    </source>
</evidence>
<dbReference type="PANTHER" id="PTHR34848:SF1">
    <property type="entry name" value="BIFUNCTIONAL ADENOSYLCOBALAMIN BIOSYNTHESIS PROTEIN COBU"/>
    <property type="match status" value="1"/>
</dbReference>
<feature type="binding site" evidence="16">
    <location>
        <begin position="37"/>
        <end position="39"/>
    </location>
    <ligand>
        <name>GTP</name>
        <dbReference type="ChEBI" id="CHEBI:37565"/>
    </ligand>
</feature>
<keyword evidence="13 14" id="KW-0342">GTP-binding</keyword>
<dbReference type="AlphaFoldDB" id="A0A6L6IVD9"/>
<evidence type="ECO:0000256" key="10">
    <source>
        <dbReference type="ARBA" id="ARBA00022741"/>
    </source>
</evidence>
<dbReference type="Proteomes" id="UP000478740">
    <property type="component" value="Unassembled WGS sequence"/>
</dbReference>
<evidence type="ECO:0000256" key="2">
    <source>
        <dbReference type="ARBA" id="ARBA00000711"/>
    </source>
</evidence>
<evidence type="ECO:0000256" key="15">
    <source>
        <dbReference type="PIRSR" id="PIRSR006135-1"/>
    </source>
</evidence>
<evidence type="ECO:0000256" key="4">
    <source>
        <dbReference type="ARBA" id="ARBA00003889"/>
    </source>
</evidence>
<keyword evidence="12 14" id="KW-0067">ATP-binding</keyword>
<dbReference type="GO" id="GO:0005525">
    <property type="term" value="F:GTP binding"/>
    <property type="evidence" value="ECO:0007669"/>
    <property type="project" value="UniProtKB-UniRule"/>
</dbReference>
<evidence type="ECO:0000256" key="16">
    <source>
        <dbReference type="PIRSR" id="PIRSR006135-2"/>
    </source>
</evidence>
<evidence type="ECO:0000256" key="6">
    <source>
        <dbReference type="ARBA" id="ARBA00005159"/>
    </source>
</evidence>
<dbReference type="EMBL" id="WMII01000003">
    <property type="protein sequence ID" value="MTH63581.1"/>
    <property type="molecule type" value="Genomic_DNA"/>
</dbReference>
<feature type="binding site" evidence="16">
    <location>
        <position position="65"/>
    </location>
    <ligand>
        <name>GTP</name>
        <dbReference type="ChEBI" id="CHEBI:37565"/>
    </ligand>
</feature>
<dbReference type="GO" id="GO:0009236">
    <property type="term" value="P:cobalamin biosynthetic process"/>
    <property type="evidence" value="ECO:0007669"/>
    <property type="project" value="UniProtKB-UniRule"/>
</dbReference>
<dbReference type="PIRSF" id="PIRSF006135">
    <property type="entry name" value="CobU"/>
    <property type="match status" value="1"/>
</dbReference>
<evidence type="ECO:0000256" key="13">
    <source>
        <dbReference type="ARBA" id="ARBA00023134"/>
    </source>
</evidence>
<keyword evidence="8 14" id="KW-0169">Cobalamin biosynthesis</keyword>
<dbReference type="SUPFAM" id="SSF52540">
    <property type="entry name" value="P-loop containing nucleoside triphosphate hydrolases"/>
    <property type="match status" value="1"/>
</dbReference>
<name>A0A6L6IVD9_9RHOB</name>
<dbReference type="RefSeq" id="WP_155043495.1">
    <property type="nucleotide sequence ID" value="NZ_WMIH01000002.1"/>
</dbReference>
<dbReference type="GO" id="GO:0008820">
    <property type="term" value="F:cobinamide phosphate guanylyltransferase activity"/>
    <property type="evidence" value="ECO:0007669"/>
    <property type="project" value="UniProtKB-UniRule"/>
</dbReference>
<evidence type="ECO:0000256" key="3">
    <source>
        <dbReference type="ARBA" id="ARBA00001522"/>
    </source>
</evidence>
<organism evidence="17 18">
    <name type="scientific">Paracoccus shanxieyensis</name>
    <dbReference type="NCBI Taxonomy" id="2675752"/>
    <lineage>
        <taxon>Bacteria</taxon>
        <taxon>Pseudomonadati</taxon>
        <taxon>Pseudomonadota</taxon>
        <taxon>Alphaproteobacteria</taxon>
        <taxon>Rhodobacterales</taxon>
        <taxon>Paracoccaceae</taxon>
        <taxon>Paracoccus</taxon>
    </lineage>
</organism>
<comment type="pathway">
    <text evidence="6 14">Cofactor biosynthesis; adenosylcobalamin biosynthesis; adenosylcobalamin from cob(II)yrinate a,c-diamide: step 5/7.</text>
</comment>
<evidence type="ECO:0000313" key="17">
    <source>
        <dbReference type="EMBL" id="MTH63581.1"/>
    </source>
</evidence>
<evidence type="ECO:0000256" key="9">
    <source>
        <dbReference type="ARBA" id="ARBA00022679"/>
    </source>
</evidence>
<keyword evidence="17" id="KW-0548">Nucleotidyltransferase</keyword>
<dbReference type="GO" id="GO:0005524">
    <property type="term" value="F:ATP binding"/>
    <property type="evidence" value="ECO:0007669"/>
    <property type="project" value="UniProtKB-UniRule"/>
</dbReference>
<reference evidence="17 18" key="1">
    <citation type="submission" date="2019-11" db="EMBL/GenBank/DDBJ databases">
        <authorList>
            <person name="Dong K."/>
        </authorList>
    </citation>
    <scope>NUCLEOTIDE SEQUENCE [LARGE SCALE GENOMIC DNA]</scope>
    <source>
        <strain evidence="17 18">DK608</strain>
    </source>
</reference>
<evidence type="ECO:0000256" key="5">
    <source>
        <dbReference type="ARBA" id="ARBA00004692"/>
    </source>
</evidence>
<comment type="caution">
    <text evidence="17">The sequence shown here is derived from an EMBL/GenBank/DDBJ whole genome shotgun (WGS) entry which is preliminary data.</text>
</comment>
<dbReference type="Gene3D" id="3.40.50.300">
    <property type="entry name" value="P-loop containing nucleotide triphosphate hydrolases"/>
    <property type="match status" value="1"/>
</dbReference>
<gene>
    <name evidence="17" type="primary">cobU</name>
    <name evidence="17" type="ORF">GL284_04765</name>
</gene>
<comment type="function">
    <text evidence="4 14">Catalyzes ATP-dependent phosphorylation of adenosylcobinamide and addition of GMP to adenosylcobinamide phosphate.</text>
</comment>
<protein>
    <recommendedName>
        <fullName evidence="14">Bifunctional adenosylcobalamin biosynthesis protein</fullName>
        <ecNumber evidence="14">2.7.1.156</ecNumber>
        <ecNumber evidence="14">2.7.7.62</ecNumber>
    </recommendedName>
</protein>
<accession>A0A6L6IVD9</accession>
<feature type="binding site" evidence="16">
    <location>
        <begin position="54"/>
        <end position="57"/>
    </location>
    <ligand>
        <name>GTP</name>
        <dbReference type="ChEBI" id="CHEBI:37565"/>
    </ligand>
</feature>
<keyword evidence="9 14" id="KW-0808">Transferase</keyword>
<dbReference type="UniPathway" id="UPA00148">
    <property type="reaction ID" value="UER00236"/>
</dbReference>
<dbReference type="GO" id="GO:0043752">
    <property type="term" value="F:adenosylcobinamide kinase activity"/>
    <property type="evidence" value="ECO:0007669"/>
    <property type="project" value="UniProtKB-EC"/>
</dbReference>
<comment type="similarity">
    <text evidence="7 14">Belongs to the CobU/CobP family.</text>
</comment>
<dbReference type="EC" id="2.7.7.62" evidence="14"/>
<comment type="pathway">
    <text evidence="5 14">Cofactor biosynthesis; adenosylcobalamin biosynthesis; adenosylcobalamin from cob(II)yrinate a,c-diamide: step 6/7.</text>
</comment>
<keyword evidence="18" id="KW-1185">Reference proteome</keyword>
<dbReference type="PANTHER" id="PTHR34848">
    <property type="match status" value="1"/>
</dbReference>
<dbReference type="InterPro" id="IPR003203">
    <property type="entry name" value="CobU/CobP"/>
</dbReference>